<feature type="chain" id="PRO_5022229560" evidence="4">
    <location>
        <begin position="32"/>
        <end position="248"/>
    </location>
</feature>
<protein>
    <submittedName>
        <fullName evidence="6">Type 1 glutamine amidotransferase domain-containing protein</fullName>
    </submittedName>
</protein>
<accession>A0A545UGE8</accession>
<evidence type="ECO:0000313" key="7">
    <source>
        <dbReference type="Proteomes" id="UP000315439"/>
    </source>
</evidence>
<name>A0A545UGE8_9GAMM</name>
<dbReference type="OrthoDB" id="9792284at2"/>
<keyword evidence="6" id="KW-0315">Glutamine amidotransferase</keyword>
<dbReference type="RefSeq" id="WP_142893062.1">
    <property type="nucleotide sequence ID" value="NZ_ML660162.1"/>
</dbReference>
<evidence type="ECO:0000313" key="6">
    <source>
        <dbReference type="EMBL" id="TQV88554.1"/>
    </source>
</evidence>
<keyword evidence="1" id="KW-0346">Stress response</keyword>
<dbReference type="InterPro" id="IPR002818">
    <property type="entry name" value="DJ-1/PfpI"/>
</dbReference>
<dbReference type="InterPro" id="IPR029062">
    <property type="entry name" value="Class_I_gatase-like"/>
</dbReference>
<dbReference type="GO" id="GO:0019243">
    <property type="term" value="P:methylglyoxal catabolic process to D-lactate via S-lactoyl-glutathione"/>
    <property type="evidence" value="ECO:0007669"/>
    <property type="project" value="TreeGrafter"/>
</dbReference>
<dbReference type="GO" id="GO:0019172">
    <property type="term" value="F:glyoxalase III activity"/>
    <property type="evidence" value="ECO:0007669"/>
    <property type="project" value="TreeGrafter"/>
</dbReference>
<keyword evidence="6" id="KW-0808">Transferase</keyword>
<evidence type="ECO:0000256" key="2">
    <source>
        <dbReference type="ARBA" id="ARBA00023239"/>
    </source>
</evidence>
<dbReference type="SUPFAM" id="SSF52317">
    <property type="entry name" value="Class I glutamine amidotransferase-like"/>
    <property type="match status" value="1"/>
</dbReference>
<evidence type="ECO:0000259" key="5">
    <source>
        <dbReference type="Pfam" id="PF01965"/>
    </source>
</evidence>
<feature type="domain" description="DJ-1/PfpI" evidence="5">
    <location>
        <begin position="45"/>
        <end position="238"/>
    </location>
</feature>
<comment type="similarity">
    <text evidence="3">Belongs to the peptidase C56 family. HSP31-like subfamily.</text>
</comment>
<dbReference type="InterPro" id="IPR050325">
    <property type="entry name" value="Prot/Nucl_acid_deglycase"/>
</dbReference>
<proteinExistence type="inferred from homology"/>
<feature type="signal peptide" evidence="4">
    <location>
        <begin position="1"/>
        <end position="31"/>
    </location>
</feature>
<sequence length="248" mass="27673">MRIKINNCVQSILKVLFLLMLQTLTPTNAKAENKVLFVLSGHHSGYWLPEVIRPYKDLADNGYQVEFASPQGAAGHPKAESQLSPELKTVYRQIEEKISTPKSLKSINSDEYEAIYFPGGAGPVFDLAGHPEVSRLVNAFHQENKIIAALCHGPAALTYVKLKNGKRLIAGLRTTGKSNAEEPRWAEDWYPFLIEDKFKELGSKYSSGKPKQAYIVYDFPLLTGQNPQSTALLSQKLVSLLRNNTELK</sequence>
<keyword evidence="4" id="KW-0732">Signal</keyword>
<dbReference type="AlphaFoldDB" id="A0A545UGE8"/>
<evidence type="ECO:0000256" key="4">
    <source>
        <dbReference type="SAM" id="SignalP"/>
    </source>
</evidence>
<dbReference type="Pfam" id="PF01965">
    <property type="entry name" value="DJ-1_PfpI"/>
    <property type="match status" value="1"/>
</dbReference>
<evidence type="ECO:0000256" key="3">
    <source>
        <dbReference type="ARBA" id="ARBA00038493"/>
    </source>
</evidence>
<dbReference type="GO" id="GO:0016740">
    <property type="term" value="F:transferase activity"/>
    <property type="evidence" value="ECO:0007669"/>
    <property type="project" value="UniProtKB-KW"/>
</dbReference>
<dbReference type="CDD" id="cd03141">
    <property type="entry name" value="GATase1_Hsp31_like"/>
    <property type="match status" value="1"/>
</dbReference>
<keyword evidence="7" id="KW-1185">Reference proteome</keyword>
<dbReference type="PANTHER" id="PTHR48094">
    <property type="entry name" value="PROTEIN/NUCLEIC ACID DEGLYCASE DJ-1-RELATED"/>
    <property type="match status" value="1"/>
</dbReference>
<keyword evidence="2" id="KW-0456">Lyase</keyword>
<dbReference type="PANTHER" id="PTHR48094:SF11">
    <property type="entry name" value="GLUTATHIONE-INDEPENDENT GLYOXALASE HSP31-RELATED"/>
    <property type="match status" value="1"/>
</dbReference>
<gene>
    <name evidence="6" type="ORF">FLL46_08530</name>
</gene>
<comment type="caution">
    <text evidence="6">The sequence shown here is derived from an EMBL/GenBank/DDBJ whole genome shotgun (WGS) entry which is preliminary data.</text>
</comment>
<reference evidence="6 7" key="1">
    <citation type="submission" date="2019-07" db="EMBL/GenBank/DDBJ databases">
        <title>Draft genome for Aliikangiella sp. M105.</title>
        <authorList>
            <person name="Wang G."/>
        </authorList>
    </citation>
    <scope>NUCLEOTIDE SEQUENCE [LARGE SCALE GENOMIC DNA]</scope>
    <source>
        <strain evidence="6 7">M105</strain>
    </source>
</reference>
<dbReference type="GO" id="GO:0005737">
    <property type="term" value="C:cytoplasm"/>
    <property type="evidence" value="ECO:0007669"/>
    <property type="project" value="TreeGrafter"/>
</dbReference>
<dbReference type="Proteomes" id="UP000315439">
    <property type="component" value="Unassembled WGS sequence"/>
</dbReference>
<dbReference type="EMBL" id="VIKS01000004">
    <property type="protein sequence ID" value="TQV88554.1"/>
    <property type="molecule type" value="Genomic_DNA"/>
</dbReference>
<evidence type="ECO:0000256" key="1">
    <source>
        <dbReference type="ARBA" id="ARBA00023016"/>
    </source>
</evidence>
<organism evidence="6 7">
    <name type="scientific">Aliikangiella coralliicola</name>
    <dbReference type="NCBI Taxonomy" id="2592383"/>
    <lineage>
        <taxon>Bacteria</taxon>
        <taxon>Pseudomonadati</taxon>
        <taxon>Pseudomonadota</taxon>
        <taxon>Gammaproteobacteria</taxon>
        <taxon>Oceanospirillales</taxon>
        <taxon>Pleioneaceae</taxon>
        <taxon>Aliikangiella</taxon>
    </lineage>
</organism>
<dbReference type="Gene3D" id="3.40.50.880">
    <property type="match status" value="1"/>
</dbReference>